<dbReference type="HOGENOM" id="CLU_116644_2_1_6"/>
<dbReference type="RefSeq" id="WP_013576541.1">
    <property type="nucleotide sequence ID" value="NC_015061.1"/>
</dbReference>
<dbReference type="NCBIfam" id="NF008107">
    <property type="entry name" value="PRK10853.1"/>
    <property type="match status" value="1"/>
</dbReference>
<protein>
    <submittedName>
        <fullName evidence="3">Arsenate reductase and related protein</fullName>
    </submittedName>
</protein>
<dbReference type="PANTHER" id="PTHR30041:SF8">
    <property type="entry name" value="PROTEIN YFFB"/>
    <property type="match status" value="1"/>
</dbReference>
<sequence length="127" mass="14346">MATTSAQNSFILYGIKNCDTVKKARRWLEENGVECQFHDYRVEGLDAALLQNLLDKQGWEAMLNTRGTTWRKLDEATRAACDNEASAKALMLEHPAVIKRPFLLAPDGQSLLGFKPESYQQFLAQVK</sequence>
<dbReference type="Gene3D" id="3.40.30.10">
    <property type="entry name" value="Glutaredoxin"/>
    <property type="match status" value="1"/>
</dbReference>
<evidence type="ECO:0000256" key="2">
    <source>
        <dbReference type="PROSITE-ProRule" id="PRU01282"/>
    </source>
</evidence>
<dbReference type="eggNOG" id="COG1393">
    <property type="taxonomic scope" value="Bacteria"/>
</dbReference>
<reference evidence="3 4" key="2">
    <citation type="journal article" date="2012" name="J. Bacteriol.">
        <title>Complete Genome Sequence of Rahnella sp. Strain Y9602, a Gammaproteobacterium Isolate from Metal- and Radionuclide-Contaminated Soil.</title>
        <authorList>
            <person name="Martinez R.J."/>
            <person name="Bruce D."/>
            <person name="Detter C."/>
            <person name="Goodwin L.A."/>
            <person name="Han J."/>
            <person name="Han C.S."/>
            <person name="Held B."/>
            <person name="Land M.L."/>
            <person name="Mikhailova N."/>
            <person name="Nolan M."/>
            <person name="Pennacchio L."/>
            <person name="Pitluck S."/>
            <person name="Tapia R."/>
            <person name="Woyke T."/>
            <person name="Sobecky P.A."/>
        </authorList>
    </citation>
    <scope>NUCLEOTIDE SEQUENCE [LARGE SCALE GENOMIC DNA]</scope>
    <source>
        <strain evidence="3 4">Y9602</strain>
    </source>
</reference>
<dbReference type="Pfam" id="PF03960">
    <property type="entry name" value="ArsC"/>
    <property type="match status" value="1"/>
</dbReference>
<dbReference type="NCBIfam" id="TIGR01617">
    <property type="entry name" value="arsC_related"/>
    <property type="match status" value="1"/>
</dbReference>
<dbReference type="InterPro" id="IPR006660">
    <property type="entry name" value="Arsenate_reductase-like"/>
</dbReference>
<dbReference type="InterPro" id="IPR006504">
    <property type="entry name" value="Tscrpt_reg_Spx/MgsR"/>
</dbReference>
<reference evidence="4" key="1">
    <citation type="submission" date="2011-01" db="EMBL/GenBank/DDBJ databases">
        <title>Complete sequence of chromosome of Rahnella sp. Y9602.</title>
        <authorList>
            <consortium name="US DOE Joint Genome Institute"/>
            <person name="Lucas S."/>
            <person name="Copeland A."/>
            <person name="Lapidus A."/>
            <person name="Cheng J.-F."/>
            <person name="Goodwin L."/>
            <person name="Pitluck S."/>
            <person name="Lu M."/>
            <person name="Detter J.C."/>
            <person name="Han C."/>
            <person name="Tapia R."/>
            <person name="Land M."/>
            <person name="Hauser L."/>
            <person name="Kyrpides N."/>
            <person name="Ivanova N."/>
            <person name="Ovchinnikova G."/>
            <person name="Pagani I."/>
            <person name="Sobecky P.A."/>
            <person name="Martinez R.J."/>
            <person name="Woyke T."/>
        </authorList>
    </citation>
    <scope>NUCLEOTIDE SEQUENCE [LARGE SCALE GENOMIC DNA]</scope>
    <source>
        <strain evidence="4">Y9602</strain>
    </source>
</reference>
<evidence type="ECO:0000256" key="1">
    <source>
        <dbReference type="ARBA" id="ARBA00007198"/>
    </source>
</evidence>
<name>A0A0H3FDM3_RAHSY</name>
<dbReference type="PANTHER" id="PTHR30041">
    <property type="entry name" value="ARSENATE REDUCTASE"/>
    <property type="match status" value="1"/>
</dbReference>
<dbReference type="InterPro" id="IPR036249">
    <property type="entry name" value="Thioredoxin-like_sf"/>
</dbReference>
<accession>A0A0H3FDM3</accession>
<dbReference type="OrthoDB" id="9803749at2"/>
<comment type="similarity">
    <text evidence="1 2">Belongs to the ArsC family.</text>
</comment>
<evidence type="ECO:0000313" key="3">
    <source>
        <dbReference type="EMBL" id="ADW74846.1"/>
    </source>
</evidence>
<evidence type="ECO:0000313" key="4">
    <source>
        <dbReference type="Proteomes" id="UP000007257"/>
    </source>
</evidence>
<dbReference type="PROSITE" id="PS51353">
    <property type="entry name" value="ARSC"/>
    <property type="match status" value="1"/>
</dbReference>
<dbReference type="AlphaFoldDB" id="A0A0H3FDM3"/>
<proteinExistence type="inferred from homology"/>
<dbReference type="GeneID" id="95416158"/>
<dbReference type="KEGG" id="rah:Rahaq_3252"/>
<gene>
    <name evidence="3" type="ordered locus">Rahaq_3252</name>
</gene>
<dbReference type="Proteomes" id="UP000007257">
    <property type="component" value="Chromosome"/>
</dbReference>
<organism evidence="3 4">
    <name type="scientific">Rahnella sp. (strain Y9602)</name>
    <dbReference type="NCBI Taxonomy" id="2703885"/>
    <lineage>
        <taxon>Bacteria</taxon>
        <taxon>Pseudomonadati</taxon>
        <taxon>Pseudomonadota</taxon>
        <taxon>Gammaproteobacteria</taxon>
        <taxon>Enterobacterales</taxon>
        <taxon>Yersiniaceae</taxon>
        <taxon>Rahnella</taxon>
    </lineage>
</organism>
<dbReference type="CDD" id="cd03035">
    <property type="entry name" value="ArsC_Yffb"/>
    <property type="match status" value="1"/>
</dbReference>
<dbReference type="SUPFAM" id="SSF52833">
    <property type="entry name" value="Thioredoxin-like"/>
    <property type="match status" value="1"/>
</dbReference>
<dbReference type="EMBL" id="CP002505">
    <property type="protein sequence ID" value="ADW74846.1"/>
    <property type="molecule type" value="Genomic_DNA"/>
</dbReference>